<sequence>MSLRARKSSQQDVVTVPQEFLDATCYFITPSAFDTLLQCTTNHQATFASQSKEASMLSQPRRPTLWTSPSHFFTGSLVCTDPPLVLATGSAVDVLERDWQNYFVMLDLNNVAPYGRLPSVFSTIACVHGISKSYPIHTFGETSWIVIELDPLRSHIPTRAPRAHGKIRTRTRSNSLPPSPSTPPDDSSNFPLSSSPNSSAQPPDMHPSHSVCFDINQASSTPVMPSSSIPHPWRASDGHSCTRTTSMHLRNQDTFPIRHSTLFNYNSNSTEEAPWKLEEGLLVAINDGKPCPSDSWVIGAGGKLYLQSDREYVFTLANGLAGD</sequence>
<dbReference type="Proteomes" id="UP000789525">
    <property type="component" value="Unassembled WGS sequence"/>
</dbReference>
<protein>
    <submittedName>
        <fullName evidence="1">12403_t:CDS:1</fullName>
    </submittedName>
</protein>
<accession>A0ACA9NVW7</accession>
<dbReference type="EMBL" id="CAJVPT010026619">
    <property type="protein sequence ID" value="CAG8680152.1"/>
    <property type="molecule type" value="Genomic_DNA"/>
</dbReference>
<keyword evidence="2" id="KW-1185">Reference proteome</keyword>
<name>A0ACA9NVW7_9GLOM</name>
<reference evidence="1" key="1">
    <citation type="submission" date="2021-06" db="EMBL/GenBank/DDBJ databases">
        <authorList>
            <person name="Kallberg Y."/>
            <person name="Tangrot J."/>
            <person name="Rosling A."/>
        </authorList>
    </citation>
    <scope>NUCLEOTIDE SEQUENCE</scope>
    <source>
        <strain evidence="1">CL356</strain>
    </source>
</reference>
<organism evidence="1 2">
    <name type="scientific">Acaulospora colombiana</name>
    <dbReference type="NCBI Taxonomy" id="27376"/>
    <lineage>
        <taxon>Eukaryota</taxon>
        <taxon>Fungi</taxon>
        <taxon>Fungi incertae sedis</taxon>
        <taxon>Mucoromycota</taxon>
        <taxon>Glomeromycotina</taxon>
        <taxon>Glomeromycetes</taxon>
        <taxon>Diversisporales</taxon>
        <taxon>Acaulosporaceae</taxon>
        <taxon>Acaulospora</taxon>
    </lineage>
</organism>
<evidence type="ECO:0000313" key="2">
    <source>
        <dbReference type="Proteomes" id="UP000789525"/>
    </source>
</evidence>
<gene>
    <name evidence="1" type="ORF">ACOLOM_LOCUS9301</name>
</gene>
<evidence type="ECO:0000313" key="1">
    <source>
        <dbReference type="EMBL" id="CAG8680152.1"/>
    </source>
</evidence>
<comment type="caution">
    <text evidence="1">The sequence shown here is derived from an EMBL/GenBank/DDBJ whole genome shotgun (WGS) entry which is preliminary data.</text>
</comment>
<feature type="non-terminal residue" evidence="1">
    <location>
        <position position="323"/>
    </location>
</feature>
<proteinExistence type="predicted"/>